<proteinExistence type="predicted"/>
<gene>
    <name evidence="3" type="ORF">ACFQ3N_06390</name>
</gene>
<reference evidence="4" key="1">
    <citation type="journal article" date="2019" name="Int. J. Syst. Evol. Microbiol.">
        <title>The Global Catalogue of Microorganisms (GCM) 10K type strain sequencing project: providing services to taxonomists for standard genome sequencing and annotation.</title>
        <authorList>
            <consortium name="The Broad Institute Genomics Platform"/>
            <consortium name="The Broad Institute Genome Sequencing Center for Infectious Disease"/>
            <person name="Wu L."/>
            <person name="Ma J."/>
        </authorList>
    </citation>
    <scope>NUCLEOTIDE SEQUENCE [LARGE SCALE GENOMIC DNA]</scope>
    <source>
        <strain evidence="4">CCUG 56754</strain>
    </source>
</reference>
<evidence type="ECO:0000259" key="2">
    <source>
        <dbReference type="PROSITE" id="PS51746"/>
    </source>
</evidence>
<evidence type="ECO:0000313" key="3">
    <source>
        <dbReference type="EMBL" id="MFD1038036.1"/>
    </source>
</evidence>
<sequence>MKGKFTTDQGKVRNHNEDSGGVFYNRSQQLLAIVADGMGGHQAGDIASKMATSIIQEKWEETDSKASPEEIEEWLWNAVITMNKSIYHEANNNEACQGMGTTIVVTVCTDEFVTIAHIGDSRCYLLNENNFTQITDDHSLVNELVRSGQISKDDAEQHPRKNVLLRALGTEEQITAEIQSIGWEQGDRLLLCSDGLTNKVTDEELAELIVSDSGLEETMQQFINLANERGGEDNISLAIISHDSPAKEGENLC</sequence>
<dbReference type="SUPFAM" id="SSF81606">
    <property type="entry name" value="PP2C-like"/>
    <property type="match status" value="1"/>
</dbReference>
<dbReference type="InterPro" id="IPR036457">
    <property type="entry name" value="PPM-type-like_dom_sf"/>
</dbReference>
<feature type="region of interest" description="Disordered" evidence="1">
    <location>
        <begin position="1"/>
        <end position="20"/>
    </location>
</feature>
<dbReference type="Pfam" id="PF13672">
    <property type="entry name" value="PP2C_2"/>
    <property type="match status" value="1"/>
</dbReference>
<comment type="caution">
    <text evidence="3">The sequence shown here is derived from an EMBL/GenBank/DDBJ whole genome shotgun (WGS) entry which is preliminary data.</text>
</comment>
<organism evidence="3 4">
    <name type="scientific">Virgibacillus byunsanensis</name>
    <dbReference type="NCBI Taxonomy" id="570945"/>
    <lineage>
        <taxon>Bacteria</taxon>
        <taxon>Bacillati</taxon>
        <taxon>Bacillota</taxon>
        <taxon>Bacilli</taxon>
        <taxon>Bacillales</taxon>
        <taxon>Bacillaceae</taxon>
        <taxon>Virgibacillus</taxon>
    </lineage>
</organism>
<dbReference type="PROSITE" id="PS51746">
    <property type="entry name" value="PPM_2"/>
    <property type="match status" value="1"/>
</dbReference>
<dbReference type="SMART" id="SM00331">
    <property type="entry name" value="PP2C_SIG"/>
    <property type="match status" value="1"/>
</dbReference>
<dbReference type="EMBL" id="JBHTKJ010000012">
    <property type="protein sequence ID" value="MFD1038036.1"/>
    <property type="molecule type" value="Genomic_DNA"/>
</dbReference>
<dbReference type="InterPro" id="IPR015655">
    <property type="entry name" value="PP2C"/>
</dbReference>
<protein>
    <submittedName>
        <fullName evidence="3">Stp1/IreP family PP2C-type Ser/Thr phosphatase</fullName>
    </submittedName>
</protein>
<dbReference type="SMART" id="SM00332">
    <property type="entry name" value="PP2Cc"/>
    <property type="match status" value="1"/>
</dbReference>
<name>A0ABW3LL67_9BACI</name>
<accession>A0ABW3LL67</accession>
<dbReference type="NCBIfam" id="NF033484">
    <property type="entry name" value="Stp1_PP2C_phos"/>
    <property type="match status" value="1"/>
</dbReference>
<evidence type="ECO:0000256" key="1">
    <source>
        <dbReference type="SAM" id="MobiDB-lite"/>
    </source>
</evidence>
<feature type="domain" description="PPM-type phosphatase" evidence="2">
    <location>
        <begin position="2"/>
        <end position="242"/>
    </location>
</feature>
<dbReference type="InterPro" id="IPR001932">
    <property type="entry name" value="PPM-type_phosphatase-like_dom"/>
</dbReference>
<keyword evidence="4" id="KW-1185">Reference proteome</keyword>
<dbReference type="Gene3D" id="3.60.40.10">
    <property type="entry name" value="PPM-type phosphatase domain"/>
    <property type="match status" value="1"/>
</dbReference>
<dbReference type="CDD" id="cd00143">
    <property type="entry name" value="PP2Cc"/>
    <property type="match status" value="1"/>
</dbReference>
<dbReference type="PANTHER" id="PTHR47992">
    <property type="entry name" value="PROTEIN PHOSPHATASE"/>
    <property type="match status" value="1"/>
</dbReference>
<evidence type="ECO:0000313" key="4">
    <source>
        <dbReference type="Proteomes" id="UP001597040"/>
    </source>
</evidence>
<dbReference type="RefSeq" id="WP_390360633.1">
    <property type="nucleotide sequence ID" value="NZ_JBHTKJ010000012.1"/>
</dbReference>
<dbReference type="Proteomes" id="UP001597040">
    <property type="component" value="Unassembled WGS sequence"/>
</dbReference>